<dbReference type="SUPFAM" id="SSF55856">
    <property type="entry name" value="Cytochrome b5-like heme/steroid binding domain"/>
    <property type="match status" value="1"/>
</dbReference>
<feature type="compositionally biased region" description="Basic and acidic residues" evidence="5">
    <location>
        <begin position="321"/>
        <end position="335"/>
    </location>
</feature>
<evidence type="ECO:0000256" key="4">
    <source>
        <dbReference type="ARBA" id="ARBA00038168"/>
    </source>
</evidence>
<keyword evidence="9" id="KW-1185">Reference proteome</keyword>
<organism evidence="8 9">
    <name type="scientific">Fistulifera solaris</name>
    <name type="common">Oleaginous diatom</name>
    <dbReference type="NCBI Taxonomy" id="1519565"/>
    <lineage>
        <taxon>Eukaryota</taxon>
        <taxon>Sar</taxon>
        <taxon>Stramenopiles</taxon>
        <taxon>Ochrophyta</taxon>
        <taxon>Bacillariophyta</taxon>
        <taxon>Bacillariophyceae</taxon>
        <taxon>Bacillariophycidae</taxon>
        <taxon>Naviculales</taxon>
        <taxon>Naviculaceae</taxon>
        <taxon>Fistulifera</taxon>
    </lineage>
</organism>
<evidence type="ECO:0000256" key="1">
    <source>
        <dbReference type="ARBA" id="ARBA00022617"/>
    </source>
</evidence>
<dbReference type="Pfam" id="PF00173">
    <property type="entry name" value="Cyt-b5"/>
    <property type="match status" value="1"/>
</dbReference>
<evidence type="ECO:0000256" key="5">
    <source>
        <dbReference type="SAM" id="MobiDB-lite"/>
    </source>
</evidence>
<dbReference type="GO" id="GO:0016020">
    <property type="term" value="C:membrane"/>
    <property type="evidence" value="ECO:0007669"/>
    <property type="project" value="TreeGrafter"/>
</dbReference>
<accession>A0A1Z5JY84</accession>
<sequence length="359" mass="39357">MYGSYEDEYRNTEGRDLDVSVDRVLKDDDDDEPRKVRRIGGRFLAIGAVVIILMAATVGVAVWLRQSNQETIPTGNAPIALSTLNQRNTVDDCWIAFYGNVYDMTQYNHPGPQALVTAYCGSDATAEYAAVHPEVYMRTIEHLYIGVYAESTSNRGDQNQTNASDESGAAPTVAPTTDANENQIPSNNAPALTGSDNVPSEPSNGPSTNVEGNENLPSISSTVVEDPKVDVPADTNDAEDPDDTENDTNAPVNNGGIFGNGGATQDEAPDNNSDTMNGDEMDDVKDNDREEDEGDNNDDDDDDEDEGDDDEEDDEEDEDREERTSNVRGEDVDKNKNKKKNKKKDKENDKKDKKKKKDD</sequence>
<evidence type="ECO:0000313" key="9">
    <source>
        <dbReference type="Proteomes" id="UP000198406"/>
    </source>
</evidence>
<dbReference type="Gene3D" id="3.10.120.10">
    <property type="entry name" value="Cytochrome b5-like heme/steroid binding domain"/>
    <property type="match status" value="1"/>
</dbReference>
<reference evidence="8 9" key="1">
    <citation type="journal article" date="2015" name="Plant Cell">
        <title>Oil accumulation by the oleaginous diatom Fistulifera solaris as revealed by the genome and transcriptome.</title>
        <authorList>
            <person name="Tanaka T."/>
            <person name="Maeda Y."/>
            <person name="Veluchamy A."/>
            <person name="Tanaka M."/>
            <person name="Abida H."/>
            <person name="Marechal E."/>
            <person name="Bowler C."/>
            <person name="Muto M."/>
            <person name="Sunaga Y."/>
            <person name="Tanaka M."/>
            <person name="Yoshino T."/>
            <person name="Taniguchi T."/>
            <person name="Fukuda Y."/>
            <person name="Nemoto M."/>
            <person name="Matsumoto M."/>
            <person name="Wong P.S."/>
            <person name="Aburatani S."/>
            <person name="Fujibuchi W."/>
        </authorList>
    </citation>
    <scope>NUCLEOTIDE SEQUENCE [LARGE SCALE GENOMIC DNA]</scope>
    <source>
        <strain evidence="8 9">JPCC DA0580</strain>
    </source>
</reference>
<proteinExistence type="inferred from homology"/>
<keyword evidence="6" id="KW-0472">Membrane</keyword>
<feature type="domain" description="Cytochrome b5 heme-binding" evidence="7">
    <location>
        <begin position="76"/>
        <end position="149"/>
    </location>
</feature>
<dbReference type="InParanoid" id="A0A1Z5JY84"/>
<feature type="compositionally biased region" description="Basic and acidic residues" evidence="5">
    <location>
        <begin position="344"/>
        <end position="359"/>
    </location>
</feature>
<keyword evidence="6" id="KW-1133">Transmembrane helix</keyword>
<evidence type="ECO:0000256" key="6">
    <source>
        <dbReference type="SAM" id="Phobius"/>
    </source>
</evidence>
<dbReference type="SMART" id="SM01117">
    <property type="entry name" value="Cyt-b5"/>
    <property type="match status" value="1"/>
</dbReference>
<dbReference type="EMBL" id="BDSP01000132">
    <property type="protein sequence ID" value="GAX18832.1"/>
    <property type="molecule type" value="Genomic_DNA"/>
</dbReference>
<feature type="region of interest" description="Disordered" evidence="5">
    <location>
        <begin position="154"/>
        <end position="359"/>
    </location>
</feature>
<feature type="compositionally biased region" description="Polar residues" evidence="5">
    <location>
        <begin position="174"/>
        <end position="223"/>
    </location>
</feature>
<dbReference type="PANTHER" id="PTHR19359">
    <property type="entry name" value="CYTOCHROME B5"/>
    <property type="match status" value="1"/>
</dbReference>
<feature type="compositionally biased region" description="Acidic residues" evidence="5">
    <location>
        <begin position="236"/>
        <end position="246"/>
    </location>
</feature>
<name>A0A1Z5JY84_FISSO</name>
<dbReference type="InterPro" id="IPR050668">
    <property type="entry name" value="Cytochrome_b5"/>
</dbReference>
<evidence type="ECO:0000256" key="3">
    <source>
        <dbReference type="ARBA" id="ARBA00023004"/>
    </source>
</evidence>
<dbReference type="InterPro" id="IPR001199">
    <property type="entry name" value="Cyt_B5-like_heme/steroid-bd"/>
</dbReference>
<keyword evidence="6" id="KW-0812">Transmembrane</keyword>
<dbReference type="InterPro" id="IPR036400">
    <property type="entry name" value="Cyt_B5-like_heme/steroid_sf"/>
</dbReference>
<dbReference type="GO" id="GO:0020037">
    <property type="term" value="F:heme binding"/>
    <property type="evidence" value="ECO:0007669"/>
    <property type="project" value="TreeGrafter"/>
</dbReference>
<evidence type="ECO:0000259" key="7">
    <source>
        <dbReference type="PROSITE" id="PS50255"/>
    </source>
</evidence>
<protein>
    <recommendedName>
        <fullName evidence="7">Cytochrome b5 heme-binding domain-containing protein</fullName>
    </recommendedName>
</protein>
<evidence type="ECO:0000256" key="2">
    <source>
        <dbReference type="ARBA" id="ARBA00022723"/>
    </source>
</evidence>
<dbReference type="GO" id="GO:0046872">
    <property type="term" value="F:metal ion binding"/>
    <property type="evidence" value="ECO:0007669"/>
    <property type="project" value="UniProtKB-KW"/>
</dbReference>
<dbReference type="OrthoDB" id="260519at2759"/>
<comment type="caution">
    <text evidence="8">The sequence shown here is derived from an EMBL/GenBank/DDBJ whole genome shotgun (WGS) entry which is preliminary data.</text>
</comment>
<keyword evidence="2" id="KW-0479">Metal-binding</keyword>
<feature type="compositionally biased region" description="Polar residues" evidence="5">
    <location>
        <begin position="154"/>
        <end position="165"/>
    </location>
</feature>
<gene>
    <name evidence="8" type="ORF">FisN_26Hh134</name>
</gene>
<dbReference type="AlphaFoldDB" id="A0A1Z5JY84"/>
<feature type="transmembrane region" description="Helical" evidence="6">
    <location>
        <begin position="43"/>
        <end position="64"/>
    </location>
</feature>
<evidence type="ECO:0000313" key="8">
    <source>
        <dbReference type="EMBL" id="GAX18832.1"/>
    </source>
</evidence>
<comment type="similarity">
    <text evidence="4">Belongs to the cytochrome b5 family.</text>
</comment>
<feature type="compositionally biased region" description="Acidic residues" evidence="5">
    <location>
        <begin position="277"/>
        <end position="320"/>
    </location>
</feature>
<dbReference type="Proteomes" id="UP000198406">
    <property type="component" value="Unassembled WGS sequence"/>
</dbReference>
<dbReference type="PROSITE" id="PS50255">
    <property type="entry name" value="CYTOCHROME_B5_2"/>
    <property type="match status" value="1"/>
</dbReference>
<keyword evidence="1" id="KW-0349">Heme</keyword>
<keyword evidence="3" id="KW-0408">Iron</keyword>